<protein>
    <submittedName>
        <fullName evidence="2">Porin</fullName>
    </submittedName>
</protein>
<gene>
    <name evidence="2" type="ORF">FEN17_00190</name>
</gene>
<keyword evidence="3" id="KW-1185">Reference proteome</keyword>
<dbReference type="AlphaFoldDB" id="A0A5R9L0P2"/>
<evidence type="ECO:0000313" key="3">
    <source>
        <dbReference type="Proteomes" id="UP000306402"/>
    </source>
</evidence>
<proteinExistence type="predicted"/>
<dbReference type="Pfam" id="PF07642">
    <property type="entry name" value="BBP2"/>
    <property type="match status" value="1"/>
</dbReference>
<name>A0A5R9L0P2_9BACT</name>
<dbReference type="EMBL" id="VCEJ01000002">
    <property type="protein sequence ID" value="TLV02102.1"/>
    <property type="molecule type" value="Genomic_DNA"/>
</dbReference>
<dbReference type="SUPFAM" id="SSF56935">
    <property type="entry name" value="Porins"/>
    <property type="match status" value="1"/>
</dbReference>
<comment type="caution">
    <text evidence="2">The sequence shown here is derived from an EMBL/GenBank/DDBJ whole genome shotgun (WGS) entry which is preliminary data.</text>
</comment>
<dbReference type="RefSeq" id="WP_138363311.1">
    <property type="nucleotide sequence ID" value="NZ_VCEJ01000002.1"/>
</dbReference>
<evidence type="ECO:0000313" key="2">
    <source>
        <dbReference type="EMBL" id="TLV02102.1"/>
    </source>
</evidence>
<reference evidence="2 3" key="1">
    <citation type="submission" date="2019-05" db="EMBL/GenBank/DDBJ databases">
        <authorList>
            <person name="Qu J.-H."/>
        </authorList>
    </citation>
    <scope>NUCLEOTIDE SEQUENCE [LARGE SCALE GENOMIC DNA]</scope>
    <source>
        <strain evidence="2 3">T17</strain>
    </source>
</reference>
<accession>A0A5R9L0P2</accession>
<sequence length="367" mass="40978">MKNLIVRAFVVSTLSLIIPTMSLAQDSTETKSPFTISGYLEAYYSYNFSRPVNNTAPGFLYNFNRTGEANLNLGLVKANYNTDRVRANLAFAAGTYVNANYAAEPGVLKNIFEANIGVKLSQNSNLWLDAGIMPSHIGFESAIGKDNWTLTRSLVAENTPYFESGVKLGFTTKDEKLYLSAMYLNGWQRIQRVDGNTTPAFGTQVTFKPSSVITLNYSTFIGNDKPDSLRQMRYYHNFYGIFQLAEKFGVTLGFDYGMEQKSKGSSSYNKWFVPVIVARYTISPKLNVAARGEYFQDKNGVIIATGTNNGFQTFGYSANIDYAIFPNVLWRVEARNLSSKDRIFAQRSDAGFDKNNVFLTSSLSLAF</sequence>
<feature type="signal peptide" evidence="1">
    <location>
        <begin position="1"/>
        <end position="24"/>
    </location>
</feature>
<dbReference type="Proteomes" id="UP000306402">
    <property type="component" value="Unassembled WGS sequence"/>
</dbReference>
<organism evidence="2 3">
    <name type="scientific">Dyadobacter luticola</name>
    <dbReference type="NCBI Taxonomy" id="1979387"/>
    <lineage>
        <taxon>Bacteria</taxon>
        <taxon>Pseudomonadati</taxon>
        <taxon>Bacteroidota</taxon>
        <taxon>Cytophagia</taxon>
        <taxon>Cytophagales</taxon>
        <taxon>Spirosomataceae</taxon>
        <taxon>Dyadobacter</taxon>
    </lineage>
</organism>
<dbReference type="InterPro" id="IPR011486">
    <property type="entry name" value="BBP2"/>
</dbReference>
<feature type="chain" id="PRO_5024366039" evidence="1">
    <location>
        <begin position="25"/>
        <end position="367"/>
    </location>
</feature>
<evidence type="ECO:0000256" key="1">
    <source>
        <dbReference type="SAM" id="SignalP"/>
    </source>
</evidence>
<dbReference type="OrthoDB" id="103154at2"/>
<keyword evidence="1" id="KW-0732">Signal</keyword>